<dbReference type="OrthoDB" id="10068328at2759"/>
<dbReference type="PANTHER" id="PTHR15591">
    <property type="entry name" value="RUN AND SH3 DOMAIN CONTAINING"/>
    <property type="match status" value="1"/>
</dbReference>
<feature type="compositionally biased region" description="Polar residues" evidence="1">
    <location>
        <begin position="407"/>
        <end position="419"/>
    </location>
</feature>
<gene>
    <name evidence="3" type="ORF">EgrG_001179300</name>
</gene>
<protein>
    <submittedName>
        <fullName evidence="3 5">RUN domain containing protein 1</fullName>
    </submittedName>
</protein>
<dbReference type="InterPro" id="IPR037213">
    <property type="entry name" value="Run_dom_sf"/>
</dbReference>
<reference evidence="3" key="2">
    <citation type="submission" date="2014-06" db="EMBL/GenBank/DDBJ databases">
        <authorList>
            <person name="Aslett M."/>
        </authorList>
    </citation>
    <scope>NUCLEOTIDE SEQUENCE</scope>
</reference>
<dbReference type="WBParaSite" id="EgrG_001179300">
    <property type="protein sequence ID" value="EgrG_001179300"/>
    <property type="gene ID" value="EgrG_001179300"/>
</dbReference>
<accession>A0A068WVV7</accession>
<organism evidence="3">
    <name type="scientific">Echinococcus granulosus</name>
    <name type="common">Hydatid tapeworm</name>
    <dbReference type="NCBI Taxonomy" id="6210"/>
    <lineage>
        <taxon>Eukaryota</taxon>
        <taxon>Metazoa</taxon>
        <taxon>Spiralia</taxon>
        <taxon>Lophotrochozoa</taxon>
        <taxon>Platyhelminthes</taxon>
        <taxon>Cestoda</taxon>
        <taxon>Eucestoda</taxon>
        <taxon>Cyclophyllidea</taxon>
        <taxon>Taeniidae</taxon>
        <taxon>Echinococcus</taxon>
        <taxon>Echinococcus granulosus group</taxon>
    </lineage>
</organism>
<evidence type="ECO:0000256" key="1">
    <source>
        <dbReference type="SAM" id="MobiDB-lite"/>
    </source>
</evidence>
<dbReference type="Proteomes" id="UP000492820">
    <property type="component" value="Unassembled WGS sequence"/>
</dbReference>
<dbReference type="CDD" id="cd17683">
    <property type="entry name" value="RUN_RUNDC1"/>
    <property type="match status" value="1"/>
</dbReference>
<evidence type="ECO:0000313" key="3">
    <source>
        <dbReference type="EMBL" id="CDS22632.1"/>
    </source>
</evidence>
<reference evidence="3 4" key="1">
    <citation type="journal article" date="2013" name="Nature">
        <title>The genomes of four tapeworm species reveal adaptations to parasitism.</title>
        <authorList>
            <person name="Tsai I.J."/>
            <person name="Zarowiecki M."/>
            <person name="Holroyd N."/>
            <person name="Garciarrubio A."/>
            <person name="Sanchez-Flores A."/>
            <person name="Brooks K.L."/>
            <person name="Tracey A."/>
            <person name="Bobes R.J."/>
            <person name="Fragoso G."/>
            <person name="Sciutto E."/>
            <person name="Aslett M."/>
            <person name="Beasley H."/>
            <person name="Bennett H.M."/>
            <person name="Cai J."/>
            <person name="Camicia F."/>
            <person name="Clark R."/>
            <person name="Cucher M."/>
            <person name="De Silva N."/>
            <person name="Day T.A."/>
            <person name="Deplazes P."/>
            <person name="Estrada K."/>
            <person name="Fernandez C."/>
            <person name="Holland P.W."/>
            <person name="Hou J."/>
            <person name="Hu S."/>
            <person name="Huckvale T."/>
            <person name="Hung S.S."/>
            <person name="Kamenetzky L."/>
            <person name="Keane J.A."/>
            <person name="Kiss F."/>
            <person name="Koziol U."/>
            <person name="Lambert O."/>
            <person name="Liu K."/>
            <person name="Luo X."/>
            <person name="Luo Y."/>
            <person name="Macchiaroli N."/>
            <person name="Nichol S."/>
            <person name="Paps J."/>
            <person name="Parkinson J."/>
            <person name="Pouchkina-Stantcheva N."/>
            <person name="Riddiford N."/>
            <person name="Rosenzvit M."/>
            <person name="Salinas G."/>
            <person name="Wasmuth J.D."/>
            <person name="Zamanian M."/>
            <person name="Zheng Y."/>
            <person name="Cai X."/>
            <person name="Soberon X."/>
            <person name="Olson P.D."/>
            <person name="Laclette J.P."/>
            <person name="Brehm K."/>
            <person name="Berriman M."/>
            <person name="Garciarrubio A."/>
            <person name="Bobes R.J."/>
            <person name="Fragoso G."/>
            <person name="Sanchez-Flores A."/>
            <person name="Estrada K."/>
            <person name="Cevallos M.A."/>
            <person name="Morett E."/>
            <person name="Gonzalez V."/>
            <person name="Portillo T."/>
            <person name="Ochoa-Leyva A."/>
            <person name="Jose M.V."/>
            <person name="Sciutto E."/>
            <person name="Landa A."/>
            <person name="Jimenez L."/>
            <person name="Valdes V."/>
            <person name="Carrero J.C."/>
            <person name="Larralde C."/>
            <person name="Morales-Montor J."/>
            <person name="Limon-Lason J."/>
            <person name="Soberon X."/>
            <person name="Laclette J.P."/>
        </authorList>
    </citation>
    <scope>NUCLEOTIDE SEQUENCE [LARGE SCALE GENOMIC DNA]</scope>
</reference>
<dbReference type="EMBL" id="LK028587">
    <property type="protein sequence ID" value="CDS22632.1"/>
    <property type="molecule type" value="Genomic_DNA"/>
</dbReference>
<dbReference type="Pfam" id="PF26030">
    <property type="entry name" value="RUNDC1"/>
    <property type="match status" value="1"/>
</dbReference>
<proteinExistence type="predicted"/>
<evidence type="ECO:0000313" key="5">
    <source>
        <dbReference type="WBParaSite" id="EgrG_001179300"/>
    </source>
</evidence>
<feature type="domain" description="RUN" evidence="2">
    <location>
        <begin position="451"/>
        <end position="700"/>
    </location>
</feature>
<feature type="compositionally biased region" description="Polar residues" evidence="1">
    <location>
        <begin position="39"/>
        <end position="53"/>
    </location>
</feature>
<sequence length="781" mass="88931">MMESFADFDNATIFAVKAPVDEEGKPIERWAPLGANDSPDLSTDENISVSDSTSSDKLRSNTEEHENLNSSLLLMTSHFAQVQFRLEQVLQADPEEKEILLRDLEQFAWKGVPDLHALRLNQPDFQASTEGLRDDQRKNNMSHMIDQLKSQLHDLEQFAYKSGEIQQPPTQNVLEKQRLVLEELGKHLDLNVSEFPSLSAKEIRERVNAGLNQLTRPIKTKEALVDQLKTQILDLERFIDFLHDEGAPNSVIGKALEAFRRYQQEQRSKTPTIQLEREDEHGYVEGGYQIGLSRRRQNAQDSFNQSKGFVSEPEGQFGNQKMVGLITRALTMLQVFATMQLANRRAKMRQQAERYAKSAGTRKNGSQVTGAKTHHWGDIRARLEMAVETVLEKAERLRQIRQEHNRQLQTSVNSSSISLNEGARQPSDSRVTTERSTVKLRDLEFVKAERDLSFAVRKHFCPALEALIEHGSRLPVSTRERGVDRPKTSLLSSFLSLLGCFSRNRPEVLSYPSKFVDDNDVEDEEDDSYDEENEETGTKDIGRNYYTESEEERRARVLRKRDAQSSAWAIFLKYYVLTNGRAFNDTPARKLSASFSLDIIGGKVVTAKQHLLSSMGTIMQEFGKYKRSEEAQFNALVCIGLNSRRLISWLKLVLRSPLIVQYMYHPWSYVTSTGFDDALRSLNKLSSVIEGLFTCVVDAKEVVFVLPTLSGILSRVIPLHPLSPSLYSISDIILSRELLRVHIYVWNFQILPSISSRCTECHYSISCDVHIFAFISFLLTA</sequence>
<dbReference type="PROSITE" id="PS50826">
    <property type="entry name" value="RUN"/>
    <property type="match status" value="1"/>
</dbReference>
<dbReference type="PANTHER" id="PTHR15591:SF19">
    <property type="entry name" value="RUN DOMAIN-CONTAINING PROTEIN 1 ISOFORM X1"/>
    <property type="match status" value="1"/>
</dbReference>
<feature type="region of interest" description="Disordered" evidence="1">
    <location>
        <begin position="516"/>
        <end position="546"/>
    </location>
</feature>
<feature type="compositionally biased region" description="Basic and acidic residues" evidence="1">
    <location>
        <begin position="54"/>
        <end position="64"/>
    </location>
</feature>
<dbReference type="InterPro" id="IPR004012">
    <property type="entry name" value="Run_dom"/>
</dbReference>
<dbReference type="Pfam" id="PF02759">
    <property type="entry name" value="RUN"/>
    <property type="match status" value="1"/>
</dbReference>
<dbReference type="AlphaFoldDB" id="A0A068WVV7"/>
<evidence type="ECO:0000259" key="2">
    <source>
        <dbReference type="PROSITE" id="PS50826"/>
    </source>
</evidence>
<dbReference type="SMART" id="SM00593">
    <property type="entry name" value="RUN"/>
    <property type="match status" value="1"/>
</dbReference>
<reference evidence="5" key="3">
    <citation type="submission" date="2020-10" db="UniProtKB">
        <authorList>
            <consortium name="WormBaseParasite"/>
        </authorList>
    </citation>
    <scope>IDENTIFICATION</scope>
</reference>
<feature type="compositionally biased region" description="Acidic residues" evidence="1">
    <location>
        <begin position="518"/>
        <end position="535"/>
    </location>
</feature>
<dbReference type="InterPro" id="IPR047343">
    <property type="entry name" value="RUSC1_2"/>
</dbReference>
<feature type="region of interest" description="Disordered" evidence="1">
    <location>
        <begin position="29"/>
        <end position="64"/>
    </location>
</feature>
<name>A0A068WVV7_ECHGR</name>
<dbReference type="InterPro" id="IPR058732">
    <property type="entry name" value="RUNDC1_M"/>
</dbReference>
<feature type="region of interest" description="Disordered" evidence="1">
    <location>
        <begin position="405"/>
        <end position="435"/>
    </location>
</feature>
<evidence type="ECO:0000313" key="4">
    <source>
        <dbReference type="Proteomes" id="UP000492820"/>
    </source>
</evidence>
<dbReference type="Gene3D" id="1.20.58.900">
    <property type="match status" value="1"/>
</dbReference>